<protein>
    <recommendedName>
        <fullName evidence="1">Zinc-ribbon 15 domain-containing protein</fullName>
    </recommendedName>
</protein>
<feature type="domain" description="Zinc-ribbon 15" evidence="1">
    <location>
        <begin position="31"/>
        <end position="103"/>
    </location>
</feature>
<dbReference type="VEuPathDB" id="MicrosporidiaDB:EDEG_03091"/>
<dbReference type="EMBL" id="AFBI03000068">
    <property type="protein sequence ID" value="EJW02505.1"/>
    <property type="molecule type" value="Genomic_DNA"/>
</dbReference>
<name>J9DIS0_EDHAE</name>
<keyword evidence="3" id="KW-1185">Reference proteome</keyword>
<dbReference type="InterPro" id="IPR031493">
    <property type="entry name" value="Zinc_ribbon_15"/>
</dbReference>
<evidence type="ECO:0000313" key="3">
    <source>
        <dbReference type="Proteomes" id="UP000003163"/>
    </source>
</evidence>
<reference evidence="3" key="2">
    <citation type="submission" date="2015-07" db="EMBL/GenBank/DDBJ databases">
        <title>Contrasting host-pathogen interactions and genome evolution in two generalist and specialist microsporidian pathogens of mosquitoes.</title>
        <authorList>
            <consortium name="The Broad Institute Genomics Platform"/>
            <consortium name="The Broad Institute Genome Sequencing Center for Infectious Disease"/>
            <person name="Cuomo C.A."/>
            <person name="Sanscrainte N.D."/>
            <person name="Goldberg J.M."/>
            <person name="Heiman D."/>
            <person name="Young S."/>
            <person name="Zeng Q."/>
            <person name="Becnel J.J."/>
            <person name="Birren B.W."/>
        </authorList>
    </citation>
    <scope>NUCLEOTIDE SEQUENCE [LARGE SCALE GENOMIC DNA]</scope>
    <source>
        <strain evidence="3">USNM 41457</strain>
    </source>
</reference>
<accession>J9DIS0</accession>
<dbReference type="Proteomes" id="UP000003163">
    <property type="component" value="Unassembled WGS sequence"/>
</dbReference>
<dbReference type="HOGENOM" id="CLU_164198_0_0_1"/>
<dbReference type="InParanoid" id="J9DIS0"/>
<dbReference type="AlphaFoldDB" id="J9DIS0"/>
<dbReference type="Pfam" id="PF17032">
    <property type="entry name" value="Zn_ribbon_15"/>
    <property type="match status" value="1"/>
</dbReference>
<reference evidence="2 3" key="1">
    <citation type="submission" date="2011-08" db="EMBL/GenBank/DDBJ databases">
        <authorList>
            <person name="Liu Z.J."/>
            <person name="Shi F.L."/>
            <person name="Lu J.Q."/>
            <person name="Li M."/>
            <person name="Wang Z.L."/>
        </authorList>
    </citation>
    <scope>NUCLEOTIDE SEQUENCE [LARGE SCALE GENOMIC DNA]</scope>
    <source>
        <strain evidence="2 3">USNM 41457</strain>
    </source>
</reference>
<organism evidence="2 3">
    <name type="scientific">Edhazardia aedis (strain USNM 41457)</name>
    <name type="common">Microsporidian parasite</name>
    <dbReference type="NCBI Taxonomy" id="1003232"/>
    <lineage>
        <taxon>Eukaryota</taxon>
        <taxon>Fungi</taxon>
        <taxon>Fungi incertae sedis</taxon>
        <taxon>Microsporidia</taxon>
        <taxon>Edhazardia</taxon>
    </lineage>
</organism>
<dbReference type="OMA" id="LNDYRYC"/>
<evidence type="ECO:0000259" key="1">
    <source>
        <dbReference type="Pfam" id="PF17032"/>
    </source>
</evidence>
<gene>
    <name evidence="2" type="ORF">EDEG_03091</name>
</gene>
<dbReference type="OrthoDB" id="2194264at2759"/>
<sequence>MCCGLILCGIKVTDAPVKATPRGFQHLGDNVICPYCTHKGRPEYREKRIFYTLFFVPLCPIKKYDPYVACKSCGSLIGMYGCAVCKKCRTAAPNGFDFCVRCGQEMSDENKIPSL</sequence>
<proteinExistence type="predicted"/>
<comment type="caution">
    <text evidence="2">The sequence shown here is derived from an EMBL/GenBank/DDBJ whole genome shotgun (WGS) entry which is preliminary data.</text>
</comment>
<evidence type="ECO:0000313" key="2">
    <source>
        <dbReference type="EMBL" id="EJW02505.1"/>
    </source>
</evidence>